<evidence type="ECO:0000313" key="2">
    <source>
        <dbReference type="EMBL" id="GCE06241.1"/>
    </source>
</evidence>
<dbReference type="OrthoDB" id="9785602at2"/>
<dbReference type="RefSeq" id="WP_160145940.1">
    <property type="nucleotide sequence ID" value="NZ_BIFQ01000001.1"/>
</dbReference>
<dbReference type="Pfam" id="PF13302">
    <property type="entry name" value="Acetyltransf_3"/>
    <property type="match status" value="1"/>
</dbReference>
<dbReference type="InterPro" id="IPR000182">
    <property type="entry name" value="GNAT_dom"/>
</dbReference>
<protein>
    <submittedName>
        <fullName evidence="2">GNAT family N-acetyltransferase</fullName>
    </submittedName>
</protein>
<sequence length="187" mass="21734">MGLNIHLHTFPTLETERLILRQLAATDAQDAFLFLSDEETMRYYDPAPMARLEQVEKSIERHRRRFTQHEALRWGITLKGENRVIGNCGYSLDADNQLAALSYILSKHYWNKGIMTEALTAIIQFGFEHIHLHRIEAQVAYPNLASARLLEKLGFQEEGRLRDRQYANNQFVDERMFALINTNNLDG</sequence>
<dbReference type="EMBL" id="BIFQ01000001">
    <property type="protein sequence ID" value="GCE06241.1"/>
    <property type="molecule type" value="Genomic_DNA"/>
</dbReference>
<dbReference type="InterPro" id="IPR051531">
    <property type="entry name" value="N-acetyltransferase"/>
</dbReference>
<keyword evidence="3" id="KW-1185">Reference proteome</keyword>
<organism evidence="2 3">
    <name type="scientific">Dictyobacter aurantiacus</name>
    <dbReference type="NCBI Taxonomy" id="1936993"/>
    <lineage>
        <taxon>Bacteria</taxon>
        <taxon>Bacillati</taxon>
        <taxon>Chloroflexota</taxon>
        <taxon>Ktedonobacteria</taxon>
        <taxon>Ktedonobacterales</taxon>
        <taxon>Dictyobacteraceae</taxon>
        <taxon>Dictyobacter</taxon>
    </lineage>
</organism>
<name>A0A401ZH78_9CHLR</name>
<dbReference type="PANTHER" id="PTHR43792:SF9">
    <property type="entry name" value="RIBOSOMAL-PROTEIN-ALANINE ACETYLTRANSFERASE"/>
    <property type="match status" value="1"/>
</dbReference>
<proteinExistence type="predicted"/>
<comment type="caution">
    <text evidence="2">The sequence shown here is derived from an EMBL/GenBank/DDBJ whole genome shotgun (WGS) entry which is preliminary data.</text>
</comment>
<dbReference type="Proteomes" id="UP000287224">
    <property type="component" value="Unassembled WGS sequence"/>
</dbReference>
<dbReference type="AlphaFoldDB" id="A0A401ZH78"/>
<evidence type="ECO:0000313" key="3">
    <source>
        <dbReference type="Proteomes" id="UP000287224"/>
    </source>
</evidence>
<gene>
    <name evidence="2" type="ORF">KDAU_35700</name>
</gene>
<dbReference type="Gene3D" id="3.40.630.30">
    <property type="match status" value="1"/>
</dbReference>
<feature type="domain" description="N-acetyltransferase" evidence="1">
    <location>
        <begin position="18"/>
        <end position="186"/>
    </location>
</feature>
<dbReference type="PANTHER" id="PTHR43792">
    <property type="entry name" value="GNAT FAMILY, PUTATIVE (AFU_ORTHOLOGUE AFUA_3G00765)-RELATED-RELATED"/>
    <property type="match status" value="1"/>
</dbReference>
<keyword evidence="2" id="KW-0808">Transferase</keyword>
<reference evidence="3" key="1">
    <citation type="submission" date="2018-12" db="EMBL/GenBank/DDBJ databases">
        <title>Tengunoibacter tsumagoiensis gen. nov., sp. nov., Dictyobacter kobayashii sp. nov., D. alpinus sp. nov., and D. joshuensis sp. nov. and description of Dictyobacteraceae fam. nov. within the order Ktedonobacterales isolated from Tengu-no-mugimeshi.</title>
        <authorList>
            <person name="Wang C.M."/>
            <person name="Zheng Y."/>
            <person name="Sakai Y."/>
            <person name="Toyoda A."/>
            <person name="Minakuchi Y."/>
            <person name="Abe K."/>
            <person name="Yokota A."/>
            <person name="Yabe S."/>
        </authorList>
    </citation>
    <scope>NUCLEOTIDE SEQUENCE [LARGE SCALE GENOMIC DNA]</scope>
    <source>
        <strain evidence="3">S-27</strain>
    </source>
</reference>
<dbReference type="GO" id="GO:0008999">
    <property type="term" value="F:protein-N-terminal-alanine acetyltransferase activity"/>
    <property type="evidence" value="ECO:0007669"/>
    <property type="project" value="TreeGrafter"/>
</dbReference>
<dbReference type="PROSITE" id="PS51186">
    <property type="entry name" value="GNAT"/>
    <property type="match status" value="1"/>
</dbReference>
<dbReference type="SUPFAM" id="SSF55729">
    <property type="entry name" value="Acyl-CoA N-acyltransferases (Nat)"/>
    <property type="match status" value="1"/>
</dbReference>
<accession>A0A401ZH78</accession>
<dbReference type="InterPro" id="IPR016181">
    <property type="entry name" value="Acyl_CoA_acyltransferase"/>
</dbReference>
<evidence type="ECO:0000259" key="1">
    <source>
        <dbReference type="PROSITE" id="PS51186"/>
    </source>
</evidence>
<dbReference type="GO" id="GO:0005737">
    <property type="term" value="C:cytoplasm"/>
    <property type="evidence" value="ECO:0007669"/>
    <property type="project" value="TreeGrafter"/>
</dbReference>